<dbReference type="PANTHER" id="PTHR45138">
    <property type="entry name" value="REGULATORY COMPONENTS OF SENSORY TRANSDUCTION SYSTEM"/>
    <property type="match status" value="1"/>
</dbReference>
<evidence type="ECO:0000256" key="2">
    <source>
        <dbReference type="ARBA" id="ARBA00012528"/>
    </source>
</evidence>
<feature type="transmembrane region" description="Helical" evidence="4">
    <location>
        <begin position="28"/>
        <end position="50"/>
    </location>
</feature>
<feature type="domain" description="GGDEF" evidence="5">
    <location>
        <begin position="229"/>
        <end position="360"/>
    </location>
</feature>
<dbReference type="EC" id="2.7.7.65" evidence="2"/>
<evidence type="ECO:0000256" key="3">
    <source>
        <dbReference type="ARBA" id="ARBA00034247"/>
    </source>
</evidence>
<proteinExistence type="predicted"/>
<feature type="transmembrane region" description="Helical" evidence="4">
    <location>
        <begin position="86"/>
        <end position="103"/>
    </location>
</feature>
<feature type="transmembrane region" description="Helical" evidence="4">
    <location>
        <begin position="159"/>
        <end position="177"/>
    </location>
</feature>
<dbReference type="Pfam" id="PF00990">
    <property type="entry name" value="GGDEF"/>
    <property type="match status" value="1"/>
</dbReference>
<dbReference type="GO" id="GO:0052621">
    <property type="term" value="F:diguanylate cyclase activity"/>
    <property type="evidence" value="ECO:0007669"/>
    <property type="project" value="UniProtKB-EC"/>
</dbReference>
<dbReference type="OrthoDB" id="9813903at2"/>
<dbReference type="Proteomes" id="UP000253769">
    <property type="component" value="Unassembled WGS sequence"/>
</dbReference>
<dbReference type="InterPro" id="IPR048435">
    <property type="entry name" value="MASE6"/>
</dbReference>
<protein>
    <recommendedName>
        <fullName evidence="2">diguanylate cyclase</fullName>
        <ecNumber evidence="2">2.7.7.65</ecNumber>
    </recommendedName>
</protein>
<dbReference type="NCBIfam" id="TIGR00254">
    <property type="entry name" value="GGDEF"/>
    <property type="match status" value="1"/>
</dbReference>
<feature type="transmembrane region" description="Helical" evidence="4">
    <location>
        <begin position="132"/>
        <end position="153"/>
    </location>
</feature>
<dbReference type="AlphaFoldDB" id="A0A369WCF3"/>
<sequence length="360" mass="41189">MIVRRLLLAYFKAGLGDNKYDDSYRRALVVNIFSFVGMSITFAMGVVAFVQTNWPLGLTLLIASSVYLVGYLIQKYTGNIDLSSNTILYSLIILMVYLVYSGGVSNTGPLWIFMVAPVALFLHGLKRGLWDIALFVIITSVIMFYPGDALISASYDSDFKVRLILSFLTVTFLSSFYEYSREKSFDDAVKISKEFERLAKYDPLTKLSNRRDAMDKIQHEYNRMKRNDEPLSIMLADIDHFKEINDEYGHDAGDYVLMSLAGFFKNQCRSQDIVARWGGEEFLFILPQTDIEQAQHFANKLLEKVRWHRVIYNRADISCTLSFGISHLHKDTSIEQSLREADIALYQAKNAGRDQVRIAQ</sequence>
<comment type="catalytic activity">
    <reaction evidence="3">
        <text>2 GTP = 3',3'-c-di-GMP + 2 diphosphate</text>
        <dbReference type="Rhea" id="RHEA:24898"/>
        <dbReference type="ChEBI" id="CHEBI:33019"/>
        <dbReference type="ChEBI" id="CHEBI:37565"/>
        <dbReference type="ChEBI" id="CHEBI:58805"/>
        <dbReference type="EC" id="2.7.7.65"/>
    </reaction>
</comment>
<feature type="transmembrane region" description="Helical" evidence="4">
    <location>
        <begin position="56"/>
        <end position="74"/>
    </location>
</feature>
<keyword evidence="4" id="KW-0812">Transmembrane</keyword>
<keyword evidence="7" id="KW-1185">Reference proteome</keyword>
<dbReference type="FunFam" id="3.30.70.270:FF:000001">
    <property type="entry name" value="Diguanylate cyclase domain protein"/>
    <property type="match status" value="1"/>
</dbReference>
<dbReference type="Gene3D" id="3.30.70.270">
    <property type="match status" value="1"/>
</dbReference>
<comment type="caution">
    <text evidence="6">The sequence shown here is derived from an EMBL/GenBank/DDBJ whole genome shotgun (WGS) entry which is preliminary data.</text>
</comment>
<dbReference type="SUPFAM" id="SSF55073">
    <property type="entry name" value="Nucleotide cyclase"/>
    <property type="match status" value="1"/>
</dbReference>
<evidence type="ECO:0000313" key="6">
    <source>
        <dbReference type="EMBL" id="RDE19710.1"/>
    </source>
</evidence>
<dbReference type="SMART" id="SM00267">
    <property type="entry name" value="GGDEF"/>
    <property type="match status" value="1"/>
</dbReference>
<dbReference type="InterPro" id="IPR050469">
    <property type="entry name" value="Diguanylate_Cyclase"/>
</dbReference>
<evidence type="ECO:0000313" key="7">
    <source>
        <dbReference type="Proteomes" id="UP000253769"/>
    </source>
</evidence>
<evidence type="ECO:0000259" key="5">
    <source>
        <dbReference type="PROSITE" id="PS50887"/>
    </source>
</evidence>
<name>A0A369WCF3_9GAMM</name>
<dbReference type="Pfam" id="PF20966">
    <property type="entry name" value="MASE6"/>
    <property type="match status" value="1"/>
</dbReference>
<dbReference type="InterPro" id="IPR029787">
    <property type="entry name" value="Nucleotide_cyclase"/>
</dbReference>
<evidence type="ECO:0000256" key="4">
    <source>
        <dbReference type="SAM" id="Phobius"/>
    </source>
</evidence>
<gene>
    <name evidence="6" type="ORF">DV711_12585</name>
</gene>
<keyword evidence="4" id="KW-1133">Transmembrane helix</keyword>
<evidence type="ECO:0000256" key="1">
    <source>
        <dbReference type="ARBA" id="ARBA00001946"/>
    </source>
</evidence>
<dbReference type="EMBL" id="QQOH01000003">
    <property type="protein sequence ID" value="RDE19710.1"/>
    <property type="molecule type" value="Genomic_DNA"/>
</dbReference>
<keyword evidence="4" id="KW-0472">Membrane</keyword>
<dbReference type="PANTHER" id="PTHR45138:SF9">
    <property type="entry name" value="DIGUANYLATE CYCLASE DGCM-RELATED"/>
    <property type="match status" value="1"/>
</dbReference>
<dbReference type="InterPro" id="IPR000160">
    <property type="entry name" value="GGDEF_dom"/>
</dbReference>
<dbReference type="CDD" id="cd01949">
    <property type="entry name" value="GGDEF"/>
    <property type="match status" value="1"/>
</dbReference>
<dbReference type="RefSeq" id="WP_114696056.1">
    <property type="nucleotide sequence ID" value="NZ_QQOH01000003.1"/>
</dbReference>
<feature type="transmembrane region" description="Helical" evidence="4">
    <location>
        <begin position="109"/>
        <end position="125"/>
    </location>
</feature>
<accession>A0A369WCF3</accession>
<dbReference type="InterPro" id="IPR043128">
    <property type="entry name" value="Rev_trsase/Diguanyl_cyclase"/>
</dbReference>
<reference evidence="6 7" key="1">
    <citation type="submission" date="2018-07" db="EMBL/GenBank/DDBJ databases">
        <title>Motiliproteus coralliicola sp. nov., a bacterium isolated from Coral.</title>
        <authorList>
            <person name="Wang G."/>
        </authorList>
    </citation>
    <scope>NUCLEOTIDE SEQUENCE [LARGE SCALE GENOMIC DNA]</scope>
    <source>
        <strain evidence="6 7">C34</strain>
    </source>
</reference>
<comment type="cofactor">
    <cofactor evidence="1">
        <name>Mg(2+)</name>
        <dbReference type="ChEBI" id="CHEBI:18420"/>
    </cofactor>
</comment>
<organism evidence="6 7">
    <name type="scientific">Motiliproteus coralliicola</name>
    <dbReference type="NCBI Taxonomy" id="2283196"/>
    <lineage>
        <taxon>Bacteria</taxon>
        <taxon>Pseudomonadati</taxon>
        <taxon>Pseudomonadota</taxon>
        <taxon>Gammaproteobacteria</taxon>
        <taxon>Oceanospirillales</taxon>
        <taxon>Oceanospirillaceae</taxon>
        <taxon>Motiliproteus</taxon>
    </lineage>
</organism>
<dbReference type="PROSITE" id="PS50887">
    <property type="entry name" value="GGDEF"/>
    <property type="match status" value="1"/>
</dbReference>